<evidence type="ECO:0000313" key="1">
    <source>
        <dbReference type="EMBL" id="KZN04502.1"/>
    </source>
</evidence>
<organism evidence="1">
    <name type="scientific">Daucus carota subsp. sativus</name>
    <name type="common">Carrot</name>
    <dbReference type="NCBI Taxonomy" id="79200"/>
    <lineage>
        <taxon>Eukaryota</taxon>
        <taxon>Viridiplantae</taxon>
        <taxon>Streptophyta</taxon>
        <taxon>Embryophyta</taxon>
        <taxon>Tracheophyta</taxon>
        <taxon>Spermatophyta</taxon>
        <taxon>Magnoliopsida</taxon>
        <taxon>eudicotyledons</taxon>
        <taxon>Gunneridae</taxon>
        <taxon>Pentapetalae</taxon>
        <taxon>asterids</taxon>
        <taxon>campanulids</taxon>
        <taxon>Apiales</taxon>
        <taxon>Apiaceae</taxon>
        <taxon>Apioideae</taxon>
        <taxon>Scandiceae</taxon>
        <taxon>Daucinae</taxon>
        <taxon>Daucus</taxon>
        <taxon>Daucus sect. Daucus</taxon>
    </lineage>
</organism>
<accession>A0A166CYP1</accession>
<dbReference type="EMBL" id="LNRQ01000002">
    <property type="protein sequence ID" value="KZN04502.1"/>
    <property type="molecule type" value="Genomic_DNA"/>
</dbReference>
<gene>
    <name evidence="1" type="ORF">DCAR_005339</name>
</gene>
<protein>
    <submittedName>
        <fullName evidence="1">Uncharacterized protein</fullName>
    </submittedName>
</protein>
<dbReference type="Gramene" id="KZN04502">
    <property type="protein sequence ID" value="KZN04502"/>
    <property type="gene ID" value="DCAR_005339"/>
</dbReference>
<name>A0A166CYP1_DAUCS</name>
<proteinExistence type="predicted"/>
<dbReference type="AlphaFoldDB" id="A0A166CYP1"/>
<comment type="caution">
    <text evidence="1">The sequence shown here is derived from an EMBL/GenBank/DDBJ whole genome shotgun (WGS) entry which is preliminary data.</text>
</comment>
<reference evidence="1" key="1">
    <citation type="journal article" date="2016" name="Nat. Genet.">
        <title>A high-quality carrot genome assembly provides new insights into carotenoid accumulation and asterid genome evolution.</title>
        <authorList>
            <person name="Iorizzo M."/>
            <person name="Ellison S."/>
            <person name="Senalik D."/>
            <person name="Zeng P."/>
            <person name="Satapoomin P."/>
            <person name="Huang J."/>
            <person name="Bowman M."/>
            <person name="Iovene M."/>
            <person name="Sanseverino W."/>
            <person name="Cavagnaro P."/>
            <person name="Yildiz M."/>
            <person name="Macko-Podgorni A."/>
            <person name="Moranska E."/>
            <person name="Grzebelus E."/>
            <person name="Grzebelus D."/>
            <person name="Ashrafi H."/>
            <person name="Zheng Z."/>
            <person name="Cheng S."/>
            <person name="Spooner D."/>
            <person name="Van Deynze A."/>
            <person name="Simon P."/>
        </authorList>
    </citation>
    <scope>NUCLEOTIDE SEQUENCE [LARGE SCALE GENOMIC DNA]</scope>
    <source>
        <tissue evidence="1">Leaf</tissue>
    </source>
</reference>
<sequence>MSQKITLPFKTPTAVVCLKKPQESDDYFKGCSVVLFSVNAALSQLSDHVLSLLAEGFKIVRDEIHECN</sequence>